<dbReference type="PROSITE" id="PS51935">
    <property type="entry name" value="NLPC_P60"/>
    <property type="match status" value="1"/>
</dbReference>
<evidence type="ECO:0000256" key="1">
    <source>
        <dbReference type="ARBA" id="ARBA00004635"/>
    </source>
</evidence>
<protein>
    <submittedName>
        <fullName evidence="12">Putative lipoprotein NlpC</fullName>
    </submittedName>
</protein>
<evidence type="ECO:0000256" key="2">
    <source>
        <dbReference type="ARBA" id="ARBA00007074"/>
    </source>
</evidence>
<keyword evidence="7" id="KW-0472">Membrane</keyword>
<feature type="domain" description="NlpC/P60" evidence="11">
    <location>
        <begin position="47"/>
        <end position="168"/>
    </location>
</feature>
<dbReference type="GO" id="GO:0008234">
    <property type="term" value="F:cysteine-type peptidase activity"/>
    <property type="evidence" value="ECO:0007669"/>
    <property type="project" value="UniProtKB-KW"/>
</dbReference>
<dbReference type="InterPro" id="IPR052062">
    <property type="entry name" value="Murein_DD/LD_carboxypeptidase"/>
</dbReference>
<keyword evidence="8" id="KW-0564">Palmitate</keyword>
<dbReference type="Pfam" id="PF00877">
    <property type="entry name" value="NLPC_P60"/>
    <property type="match status" value="1"/>
</dbReference>
<dbReference type="EMBL" id="AEVS01000049">
    <property type="protein sequence ID" value="EGA66193.1"/>
    <property type="molecule type" value="Genomic_DNA"/>
</dbReference>
<dbReference type="eggNOG" id="COG0791">
    <property type="taxonomic scope" value="Bacteria"/>
</dbReference>
<dbReference type="Proteomes" id="UP000004371">
    <property type="component" value="Unassembled WGS sequence"/>
</dbReference>
<dbReference type="AlphaFoldDB" id="E8LT00"/>
<gene>
    <name evidence="12" type="ORF">VIBR0546_00470</name>
</gene>
<evidence type="ECO:0000256" key="6">
    <source>
        <dbReference type="ARBA" id="ARBA00022807"/>
    </source>
</evidence>
<evidence type="ECO:0000259" key="11">
    <source>
        <dbReference type="PROSITE" id="PS51935"/>
    </source>
</evidence>
<keyword evidence="9 12" id="KW-0449">Lipoprotein</keyword>
<keyword evidence="13" id="KW-1185">Reference proteome</keyword>
<proteinExistence type="inferred from homology"/>
<dbReference type="STRING" id="945543.VIBR0546_00470"/>
<dbReference type="PANTHER" id="PTHR47360:SF3">
    <property type="entry name" value="MUREIN DD-ENDOPEPTIDASE MEPS_MUREIN LD-CARBOXYPEPTIDASE"/>
    <property type="match status" value="1"/>
</dbReference>
<evidence type="ECO:0000256" key="9">
    <source>
        <dbReference type="ARBA" id="ARBA00023288"/>
    </source>
</evidence>
<dbReference type="SUPFAM" id="SSF54001">
    <property type="entry name" value="Cysteine proteinases"/>
    <property type="match status" value="1"/>
</dbReference>
<comment type="caution">
    <text evidence="12">The sequence shown here is derived from an EMBL/GenBank/DDBJ whole genome shotgun (WGS) entry which is preliminary data.</text>
</comment>
<evidence type="ECO:0000256" key="8">
    <source>
        <dbReference type="ARBA" id="ARBA00023139"/>
    </source>
</evidence>
<evidence type="ECO:0000313" key="12">
    <source>
        <dbReference type="EMBL" id="EGA66193.1"/>
    </source>
</evidence>
<dbReference type="MEROPS" id="C40.004"/>
<dbReference type="RefSeq" id="WP_006878944.1">
    <property type="nucleotide sequence ID" value="NZ_AEVS01000049.1"/>
</dbReference>
<evidence type="ECO:0000313" key="13">
    <source>
        <dbReference type="Proteomes" id="UP000004371"/>
    </source>
</evidence>
<feature type="chain" id="PRO_5003226984" evidence="10">
    <location>
        <begin position="31"/>
        <end position="174"/>
    </location>
</feature>
<keyword evidence="6" id="KW-0788">Thiol protease</keyword>
<evidence type="ECO:0000256" key="5">
    <source>
        <dbReference type="ARBA" id="ARBA00022801"/>
    </source>
</evidence>
<evidence type="ECO:0000256" key="7">
    <source>
        <dbReference type="ARBA" id="ARBA00023136"/>
    </source>
</evidence>
<dbReference type="GO" id="GO:0016020">
    <property type="term" value="C:membrane"/>
    <property type="evidence" value="ECO:0007669"/>
    <property type="project" value="UniProtKB-SubCell"/>
</dbReference>
<dbReference type="Gene3D" id="3.90.1720.10">
    <property type="entry name" value="endopeptidase domain like (from Nostoc punctiforme)"/>
    <property type="match status" value="1"/>
</dbReference>
<sequence length="174" mass="19137">MTQFSHAHLLKALMLTSLLSACSSQVPSQASGDTINHSAPAPIANPMVVKQSFITVYDKWEGVPYRLGGTSLNGVDCSAFVQTAFQQAMGIQLPRTTRDQAKIGTKIGYQQAAVGDLVFFKTAPNTRHVGVYIGSKQFMHASTSKGVIISRLDNPYWADKYWHFRRVSLSPEMN</sequence>
<evidence type="ECO:0000256" key="3">
    <source>
        <dbReference type="ARBA" id="ARBA00022670"/>
    </source>
</evidence>
<accession>E8LT00</accession>
<dbReference type="GO" id="GO:0006508">
    <property type="term" value="P:proteolysis"/>
    <property type="evidence" value="ECO:0007669"/>
    <property type="project" value="UniProtKB-KW"/>
</dbReference>
<keyword evidence="4 10" id="KW-0732">Signal</keyword>
<evidence type="ECO:0000256" key="4">
    <source>
        <dbReference type="ARBA" id="ARBA00022729"/>
    </source>
</evidence>
<dbReference type="PANTHER" id="PTHR47360">
    <property type="entry name" value="MUREIN DD-ENDOPEPTIDASE MEPS/MUREIN LD-CARBOXYPEPTIDASE"/>
    <property type="match status" value="1"/>
</dbReference>
<keyword evidence="3" id="KW-0645">Protease</keyword>
<dbReference type="InterPro" id="IPR038765">
    <property type="entry name" value="Papain-like_cys_pep_sf"/>
</dbReference>
<dbReference type="InterPro" id="IPR000064">
    <property type="entry name" value="NLP_P60_dom"/>
</dbReference>
<reference evidence="12 13" key="1">
    <citation type="journal article" date="2012" name="Int. J. Syst. Evol. Microbiol.">
        <title>Vibrio caribbeanicus sp. nov., isolated from the marine sponge Scleritoderma cyanea.</title>
        <authorList>
            <person name="Hoffmann M."/>
            <person name="Monday S.R."/>
            <person name="Allard M.W."/>
            <person name="Strain E.A."/>
            <person name="Whittaker P."/>
            <person name="Naum M."/>
            <person name="McCarthy P.J."/>
            <person name="Lopez J.V."/>
            <person name="Fischer M."/>
            <person name="Brown E.W."/>
        </authorList>
    </citation>
    <scope>NUCLEOTIDE SEQUENCE [LARGE SCALE GENOMIC DNA]</scope>
    <source>
        <strain evidence="12 13">LMG 20546</strain>
    </source>
</reference>
<comment type="subcellular location">
    <subcellularLocation>
        <location evidence="1">Membrane</location>
        <topology evidence="1">Lipid-anchor</topology>
    </subcellularLocation>
</comment>
<feature type="signal peptide" evidence="10">
    <location>
        <begin position="1"/>
        <end position="30"/>
    </location>
</feature>
<name>E8LT00_9VIBR</name>
<comment type="similarity">
    <text evidence="2">Belongs to the peptidase C40 family.</text>
</comment>
<evidence type="ECO:0000256" key="10">
    <source>
        <dbReference type="SAM" id="SignalP"/>
    </source>
</evidence>
<organism evidence="12 13">
    <name type="scientific">Vibrio brasiliensis LMG 20546</name>
    <dbReference type="NCBI Taxonomy" id="945543"/>
    <lineage>
        <taxon>Bacteria</taxon>
        <taxon>Pseudomonadati</taxon>
        <taxon>Pseudomonadota</taxon>
        <taxon>Gammaproteobacteria</taxon>
        <taxon>Vibrionales</taxon>
        <taxon>Vibrionaceae</taxon>
        <taxon>Vibrio</taxon>
        <taxon>Vibrio oreintalis group</taxon>
    </lineage>
</organism>
<keyword evidence="5" id="KW-0378">Hydrolase</keyword>